<keyword evidence="2" id="KW-1133">Transmembrane helix</keyword>
<protein>
    <submittedName>
        <fullName evidence="3">DUF983 domain-containing protein</fullName>
    </submittedName>
</protein>
<accession>A0ABV7KHA9</accession>
<gene>
    <name evidence="3" type="ORF">ACFOHJ_20110</name>
</gene>
<feature type="transmembrane region" description="Helical" evidence="2">
    <location>
        <begin position="96"/>
        <end position="117"/>
    </location>
</feature>
<name>A0ABV7KHA9_9HYPH</name>
<dbReference type="Pfam" id="PF06170">
    <property type="entry name" value="DUF983"/>
    <property type="match status" value="1"/>
</dbReference>
<keyword evidence="4" id="KW-1185">Reference proteome</keyword>
<keyword evidence="2" id="KW-0472">Membrane</keyword>
<feature type="region of interest" description="Disordered" evidence="1">
    <location>
        <begin position="1"/>
        <end position="22"/>
    </location>
</feature>
<dbReference type="EMBL" id="JBHRTK010000024">
    <property type="protein sequence ID" value="MFC3208529.1"/>
    <property type="molecule type" value="Genomic_DNA"/>
</dbReference>
<dbReference type="RefSeq" id="WP_378223945.1">
    <property type="nucleotide sequence ID" value="NZ_JBHRTK010000024.1"/>
</dbReference>
<keyword evidence="2" id="KW-0812">Transmembrane</keyword>
<feature type="compositionally biased region" description="Polar residues" evidence="1">
    <location>
        <begin position="1"/>
        <end position="18"/>
    </location>
</feature>
<proteinExistence type="predicted"/>
<dbReference type="InterPro" id="IPR009325">
    <property type="entry name" value="DUF983"/>
</dbReference>
<evidence type="ECO:0000313" key="3">
    <source>
        <dbReference type="EMBL" id="MFC3208529.1"/>
    </source>
</evidence>
<reference evidence="4" key="1">
    <citation type="journal article" date="2019" name="Int. J. Syst. Evol. Microbiol.">
        <title>The Global Catalogue of Microorganisms (GCM) 10K type strain sequencing project: providing services to taxonomists for standard genome sequencing and annotation.</title>
        <authorList>
            <consortium name="The Broad Institute Genomics Platform"/>
            <consortium name="The Broad Institute Genome Sequencing Center for Infectious Disease"/>
            <person name="Wu L."/>
            <person name="Ma J."/>
        </authorList>
    </citation>
    <scope>NUCLEOTIDE SEQUENCE [LARGE SCALE GENOMIC DNA]</scope>
    <source>
        <strain evidence="4">KCTC 52165</strain>
    </source>
</reference>
<evidence type="ECO:0000256" key="2">
    <source>
        <dbReference type="SAM" id="Phobius"/>
    </source>
</evidence>
<evidence type="ECO:0000256" key="1">
    <source>
        <dbReference type="SAM" id="MobiDB-lite"/>
    </source>
</evidence>
<sequence>MSVSATEQQVFGGQNQSGRIPRPLGQAMKFGFAGRCPHCGEGKLFRAFVKPVDKCAVCGEELFHHRADDLPAYLVIAIVGHIVVAGFMAVEMTTFWPMWLHLAVWVPLTIILALGLLQPIKGAVIGLQWALYMHGFGGEPDHFEEHPEA</sequence>
<organism evidence="3 4">
    <name type="scientific">Aquamicrobium soli</name>
    <dbReference type="NCBI Taxonomy" id="1811518"/>
    <lineage>
        <taxon>Bacteria</taxon>
        <taxon>Pseudomonadati</taxon>
        <taxon>Pseudomonadota</taxon>
        <taxon>Alphaproteobacteria</taxon>
        <taxon>Hyphomicrobiales</taxon>
        <taxon>Phyllobacteriaceae</taxon>
        <taxon>Aquamicrobium</taxon>
    </lineage>
</organism>
<comment type="caution">
    <text evidence="3">The sequence shown here is derived from an EMBL/GenBank/DDBJ whole genome shotgun (WGS) entry which is preliminary data.</text>
</comment>
<feature type="transmembrane region" description="Helical" evidence="2">
    <location>
        <begin position="70"/>
        <end position="90"/>
    </location>
</feature>
<dbReference type="Proteomes" id="UP001595583">
    <property type="component" value="Unassembled WGS sequence"/>
</dbReference>
<dbReference type="NCBIfam" id="NF004633">
    <property type="entry name" value="PRK05978.1"/>
    <property type="match status" value="1"/>
</dbReference>
<evidence type="ECO:0000313" key="4">
    <source>
        <dbReference type="Proteomes" id="UP001595583"/>
    </source>
</evidence>